<protein>
    <submittedName>
        <fullName evidence="3">Uncharacterized protein</fullName>
    </submittedName>
</protein>
<gene>
    <name evidence="3" type="ORF">NCTC13093_01488</name>
</gene>
<dbReference type="GO" id="GO:0016998">
    <property type="term" value="P:cell wall macromolecule catabolic process"/>
    <property type="evidence" value="ECO:0007669"/>
    <property type="project" value="InterPro"/>
</dbReference>
<dbReference type="Proteomes" id="UP000250086">
    <property type="component" value="Unassembled WGS sequence"/>
</dbReference>
<reference evidence="3 4" key="1">
    <citation type="submission" date="2018-06" db="EMBL/GenBank/DDBJ databases">
        <authorList>
            <consortium name="Pathogen Informatics"/>
            <person name="Doyle S."/>
        </authorList>
    </citation>
    <scope>NUCLEOTIDE SEQUENCE [LARGE SCALE GENOMIC DNA]</scope>
    <source>
        <strain evidence="3 4">NCTC13093</strain>
    </source>
</reference>
<name>A0A2X0V8I6_9GAMM</name>
<proteinExistence type="predicted"/>
<dbReference type="Gene3D" id="1.10.530.40">
    <property type="match status" value="1"/>
</dbReference>
<dbReference type="GO" id="GO:0003796">
    <property type="term" value="F:lysozyme activity"/>
    <property type="evidence" value="ECO:0007669"/>
    <property type="project" value="UniProtKB-EC"/>
</dbReference>
<keyword evidence="1" id="KW-0929">Antimicrobial</keyword>
<evidence type="ECO:0000256" key="1">
    <source>
        <dbReference type="ARBA" id="ARBA00022529"/>
    </source>
</evidence>
<dbReference type="InterPro" id="IPR023347">
    <property type="entry name" value="Lysozyme_dom_sf"/>
</dbReference>
<dbReference type="SUPFAM" id="SSF53955">
    <property type="entry name" value="Lysozyme-like"/>
    <property type="match status" value="1"/>
</dbReference>
<keyword evidence="4" id="KW-1185">Reference proteome</keyword>
<dbReference type="GO" id="GO:0042742">
    <property type="term" value="P:defense response to bacterium"/>
    <property type="evidence" value="ECO:0007669"/>
    <property type="project" value="UniProtKB-KW"/>
</dbReference>
<dbReference type="GO" id="GO:0031640">
    <property type="term" value="P:killing of cells of another organism"/>
    <property type="evidence" value="ECO:0007669"/>
    <property type="project" value="UniProtKB-KW"/>
</dbReference>
<dbReference type="InterPro" id="IPR023346">
    <property type="entry name" value="Lysozyme-like_dom_sf"/>
</dbReference>
<dbReference type="RefSeq" id="WP_113744194.1">
    <property type="nucleotide sequence ID" value="NZ_UAPV01000001.1"/>
</dbReference>
<evidence type="ECO:0000313" key="4">
    <source>
        <dbReference type="Proteomes" id="UP000250086"/>
    </source>
</evidence>
<accession>A0A2X0V8I6</accession>
<keyword evidence="2" id="KW-0081">Bacteriolytic enzyme</keyword>
<evidence type="ECO:0000256" key="2">
    <source>
        <dbReference type="ARBA" id="ARBA00022638"/>
    </source>
</evidence>
<sequence length="200" mass="23449">MENVNLLKPSINLARFQTYFYKVSRTAFTDPADNVLKIGLNHTNQDIEPFTQDSTWDDKKIFKVWRADLYYECFRLGKWLQGYKLEQRHYDALIDLLTDDVFKLADFRPHSLIELIKYGSFDAAADQFLRWVVDLEGQVSMKHIKRAFARRAYFKGEDYLPFTFAKVSPLNIETLNDAIEREGYCAIENENTGLQLVRLA</sequence>
<evidence type="ECO:0000313" key="3">
    <source>
        <dbReference type="EMBL" id="SPT70083.1"/>
    </source>
</evidence>
<dbReference type="EMBL" id="UAPV01000001">
    <property type="protein sequence ID" value="SPT70083.1"/>
    <property type="molecule type" value="Genomic_DNA"/>
</dbReference>
<dbReference type="AlphaFoldDB" id="A0A2X0V8I6"/>
<organism evidence="3 4">
    <name type="scientific">Anaerobiospirillum thomasii</name>
    <dbReference type="NCBI Taxonomy" id="179995"/>
    <lineage>
        <taxon>Bacteria</taxon>
        <taxon>Pseudomonadati</taxon>
        <taxon>Pseudomonadota</taxon>
        <taxon>Gammaproteobacteria</taxon>
        <taxon>Aeromonadales</taxon>
        <taxon>Succinivibrionaceae</taxon>
        <taxon>Anaerobiospirillum</taxon>
    </lineage>
</organism>
<dbReference type="GO" id="GO:0009253">
    <property type="term" value="P:peptidoglycan catabolic process"/>
    <property type="evidence" value="ECO:0007669"/>
    <property type="project" value="InterPro"/>
</dbReference>